<evidence type="ECO:0000313" key="2">
    <source>
        <dbReference type="EMBL" id="HER43412.1"/>
    </source>
</evidence>
<feature type="transmembrane region" description="Helical" evidence="1">
    <location>
        <begin position="90"/>
        <end position="111"/>
    </location>
</feature>
<gene>
    <name evidence="2" type="ORF">ENO08_03025</name>
</gene>
<keyword evidence="1" id="KW-0472">Membrane</keyword>
<protein>
    <recommendedName>
        <fullName evidence="3">Zinc-finger domain-containing protein</fullName>
    </recommendedName>
</protein>
<keyword evidence="1" id="KW-1133">Transmembrane helix</keyword>
<dbReference type="AlphaFoldDB" id="A0A7V2F337"/>
<dbReference type="Proteomes" id="UP000886069">
    <property type="component" value="Unassembled WGS sequence"/>
</dbReference>
<dbReference type="EMBL" id="DSEC01000215">
    <property type="protein sequence ID" value="HER43412.1"/>
    <property type="molecule type" value="Genomic_DNA"/>
</dbReference>
<evidence type="ECO:0000256" key="1">
    <source>
        <dbReference type="SAM" id="Phobius"/>
    </source>
</evidence>
<keyword evidence="1" id="KW-0812">Transmembrane</keyword>
<feature type="non-terminal residue" evidence="2">
    <location>
        <position position="136"/>
    </location>
</feature>
<evidence type="ECO:0008006" key="3">
    <source>
        <dbReference type="Google" id="ProtNLM"/>
    </source>
</evidence>
<name>A0A7V2F337_UNCEI</name>
<sequence length="136" mass="15496">MMTNNECGRFQDRLDRLEGALPEGRESRELERHAAECPDCAIMLETCLHLAGPFKEELESKVPAEMADSMWAQVSSHIADRRPVGWRWSLSRVIVPALAAAVILLVFWLGMTLGELRYLRGVEERMAAEIERRENT</sequence>
<accession>A0A7V2F337</accession>
<comment type="caution">
    <text evidence="2">The sequence shown here is derived from an EMBL/GenBank/DDBJ whole genome shotgun (WGS) entry which is preliminary data.</text>
</comment>
<reference evidence="2" key="1">
    <citation type="journal article" date="2020" name="mSystems">
        <title>Genome- and Community-Level Interaction Insights into Carbon Utilization and Element Cycling Functions of Hydrothermarchaeota in Hydrothermal Sediment.</title>
        <authorList>
            <person name="Zhou Z."/>
            <person name="Liu Y."/>
            <person name="Xu W."/>
            <person name="Pan J."/>
            <person name="Luo Z.H."/>
            <person name="Li M."/>
        </authorList>
    </citation>
    <scope>NUCLEOTIDE SEQUENCE [LARGE SCALE GENOMIC DNA]</scope>
    <source>
        <strain evidence="2">SpSt-1233</strain>
    </source>
</reference>
<organism evidence="2">
    <name type="scientific">Eiseniibacteriota bacterium</name>
    <dbReference type="NCBI Taxonomy" id="2212470"/>
    <lineage>
        <taxon>Bacteria</taxon>
        <taxon>Candidatus Eiseniibacteriota</taxon>
    </lineage>
</organism>
<proteinExistence type="predicted"/>